<keyword evidence="2" id="KW-1185">Reference proteome</keyword>
<dbReference type="InterPro" id="IPR027962">
    <property type="entry name" value="ERICH3"/>
</dbReference>
<sequence length="197" mass="23434">MHSPNVLVRHERARNVQDTMSINKSNRILDLVNTSFFREVQLMKMAELRRKLDAAEKVETCRRIRSGQSPESYRRAKPSRSLSRGRYNATNSARQRRFSNSFDDKDIIQKIEQENSEPIDYNPKNPYMRLSANVKRFQYLHKLDDPTLVAYKDNLKKQLQRLERFREVSFGVHSVARQPPPPHQSWFFRRRLAQCDL</sequence>
<feature type="compositionally biased region" description="Polar residues" evidence="1">
    <location>
        <begin position="88"/>
        <end position="99"/>
    </location>
</feature>
<dbReference type="WBParaSite" id="Hba_16738">
    <property type="protein sequence ID" value="Hba_16738"/>
    <property type="gene ID" value="Hba_16738"/>
</dbReference>
<dbReference type="AlphaFoldDB" id="A0A1I7XGX7"/>
<dbReference type="PANTHER" id="PTHR23034:SF2">
    <property type="entry name" value="GLUTAMATE-RICH PROTEIN 3"/>
    <property type="match status" value="1"/>
</dbReference>
<name>A0A1I7XGX7_HETBA</name>
<organism evidence="2 3">
    <name type="scientific">Heterorhabditis bacteriophora</name>
    <name type="common">Entomopathogenic nematode worm</name>
    <dbReference type="NCBI Taxonomy" id="37862"/>
    <lineage>
        <taxon>Eukaryota</taxon>
        <taxon>Metazoa</taxon>
        <taxon>Ecdysozoa</taxon>
        <taxon>Nematoda</taxon>
        <taxon>Chromadorea</taxon>
        <taxon>Rhabditida</taxon>
        <taxon>Rhabditina</taxon>
        <taxon>Rhabditomorpha</taxon>
        <taxon>Strongyloidea</taxon>
        <taxon>Heterorhabditidae</taxon>
        <taxon>Heterorhabditis</taxon>
    </lineage>
</organism>
<evidence type="ECO:0000256" key="1">
    <source>
        <dbReference type="SAM" id="MobiDB-lite"/>
    </source>
</evidence>
<accession>A0A1I7XGX7</accession>
<reference evidence="3" key="1">
    <citation type="submission" date="2016-11" db="UniProtKB">
        <authorList>
            <consortium name="WormBaseParasite"/>
        </authorList>
    </citation>
    <scope>IDENTIFICATION</scope>
</reference>
<proteinExistence type="predicted"/>
<feature type="region of interest" description="Disordered" evidence="1">
    <location>
        <begin position="64"/>
        <end position="99"/>
    </location>
</feature>
<dbReference type="PANTHER" id="PTHR23034">
    <property type="entry name" value="GLUTAMATE-RICH PROTEIN 3"/>
    <property type="match status" value="1"/>
</dbReference>
<evidence type="ECO:0000313" key="3">
    <source>
        <dbReference type="WBParaSite" id="Hba_16738"/>
    </source>
</evidence>
<protein>
    <submittedName>
        <fullName evidence="3">Uncharacterized protein</fullName>
    </submittedName>
</protein>
<evidence type="ECO:0000313" key="2">
    <source>
        <dbReference type="Proteomes" id="UP000095283"/>
    </source>
</evidence>
<dbReference type="Proteomes" id="UP000095283">
    <property type="component" value="Unplaced"/>
</dbReference>